<evidence type="ECO:0000256" key="1">
    <source>
        <dbReference type="PROSITE-ProRule" id="PRU00252"/>
    </source>
</evidence>
<evidence type="ECO:0000313" key="2">
    <source>
        <dbReference type="EMBL" id="RGL16307.1"/>
    </source>
</evidence>
<dbReference type="GO" id="GO:0003697">
    <property type="term" value="F:single-stranded DNA binding"/>
    <property type="evidence" value="ECO:0007669"/>
    <property type="project" value="InterPro"/>
</dbReference>
<keyword evidence="1" id="KW-0238">DNA-binding</keyword>
<gene>
    <name evidence="2" type="ORF">DXC80_03825</name>
</gene>
<comment type="caution">
    <text evidence="2">The sequence shown here is derived from an EMBL/GenBank/DDBJ whole genome shotgun (WGS) entry which is preliminary data.</text>
</comment>
<name>A0A3E4R7Z8_BACUN</name>
<dbReference type="RefSeq" id="WP_117680702.1">
    <property type="nucleotide sequence ID" value="NZ_QSRK01000004.1"/>
</dbReference>
<reference evidence="2 3" key="1">
    <citation type="submission" date="2018-08" db="EMBL/GenBank/DDBJ databases">
        <title>A genome reference for cultivated species of the human gut microbiota.</title>
        <authorList>
            <person name="Zou Y."/>
            <person name="Xue W."/>
            <person name="Luo G."/>
        </authorList>
    </citation>
    <scope>NUCLEOTIDE SEQUENCE [LARGE SCALE GENOMIC DNA]</scope>
    <source>
        <strain evidence="2 3">TF08-13</strain>
    </source>
</reference>
<dbReference type="PROSITE" id="PS50935">
    <property type="entry name" value="SSB"/>
    <property type="match status" value="1"/>
</dbReference>
<protein>
    <recommendedName>
        <fullName evidence="4">Single-strand binding family protein</fullName>
    </recommendedName>
</protein>
<organism evidence="2 3">
    <name type="scientific">Bacteroides uniformis</name>
    <dbReference type="NCBI Taxonomy" id="820"/>
    <lineage>
        <taxon>Bacteria</taxon>
        <taxon>Pseudomonadati</taxon>
        <taxon>Bacteroidota</taxon>
        <taxon>Bacteroidia</taxon>
        <taxon>Bacteroidales</taxon>
        <taxon>Bacteroidaceae</taxon>
        <taxon>Bacteroides</taxon>
    </lineage>
</organism>
<dbReference type="AlphaFoldDB" id="A0A3E4R7Z8"/>
<evidence type="ECO:0008006" key="4">
    <source>
        <dbReference type="Google" id="ProtNLM"/>
    </source>
</evidence>
<accession>A0A3E4R7Z8</accession>
<dbReference type="InterPro" id="IPR000424">
    <property type="entry name" value="Primosome_PriB/ssb"/>
</dbReference>
<evidence type="ECO:0000313" key="3">
    <source>
        <dbReference type="Proteomes" id="UP000260795"/>
    </source>
</evidence>
<dbReference type="Proteomes" id="UP000260795">
    <property type="component" value="Unassembled WGS sequence"/>
</dbReference>
<proteinExistence type="predicted"/>
<dbReference type="EMBL" id="QSRK01000004">
    <property type="protein sequence ID" value="RGL16307.1"/>
    <property type="molecule type" value="Genomic_DNA"/>
</dbReference>
<sequence length="208" mass="23585">MIRAEITAIGTVKRAATIRTDKNNNPYLSFILAVNLADSDGKTKEIEIFVMDTKGQQSDLSLYSEKKRVSITGTLDIRTKGEDLVYYLNVKSITTQDVADLDAITGTLHFIGHLRKENFFEEKTDRNGNPYLIFSAYSTEKVGDNFVNTWVNFKRFRDSDDEVLREDWFQSKANVDITGDLQISAFKGRINLASRVKSIKPAERSQKA</sequence>